<feature type="repeat" description="WD" evidence="1">
    <location>
        <begin position="766"/>
        <end position="790"/>
    </location>
</feature>
<feature type="domain" description="Peptidase C14 caspase" evidence="3">
    <location>
        <begin position="3"/>
        <end position="233"/>
    </location>
</feature>
<organism evidence="4 5">
    <name type="scientific">Nonomuraea monospora</name>
    <dbReference type="NCBI Taxonomy" id="568818"/>
    <lineage>
        <taxon>Bacteria</taxon>
        <taxon>Bacillati</taxon>
        <taxon>Actinomycetota</taxon>
        <taxon>Actinomycetes</taxon>
        <taxon>Streptosporangiales</taxon>
        <taxon>Streptosporangiaceae</taxon>
        <taxon>Nonomuraea</taxon>
    </lineage>
</organism>
<proteinExistence type="predicted"/>
<evidence type="ECO:0000313" key="5">
    <source>
        <dbReference type="Proteomes" id="UP001499843"/>
    </source>
</evidence>
<protein>
    <recommendedName>
        <fullName evidence="3">Peptidase C14 caspase domain-containing protein</fullName>
    </recommendedName>
</protein>
<dbReference type="PROSITE" id="PS00018">
    <property type="entry name" value="EF_HAND_1"/>
    <property type="match status" value="1"/>
</dbReference>
<sequence length="790" mass="82725">MSRRLALLVATYEYADAGLSGLTAPAHDAEAFAAVLRDPEIAGFEVTTLINEPHHRVGEAIGDFYRDRRRDDLTLLYFTGHGLKDDHGRLYLAMSNTRRDSLLFTALSADHIDQAMEGCASRQKVLVLDCCYSGAYPTGSIAKADTAVHTLERFQGRGRTVLTASDATQYSFEGDRQEGRAPQSVFTRYLVEGLRDGSADLDGDGDITLDELYGYVHDRVVEEMPQQRPKKQSDVEGRTVIARNVNWTLPAYLRNALGSPIATDRRAALDGLAHLHRVGNGWVRGQVLEEIRRLVEDDSKVVSGAAEAWLRSIHPPTPPPPAPPAPTPTPAPTPPPTPARTPTPPSAPPSAPAPASAPPSAPPSAPAPARTAAPSPTPAPSSAAQPPSRTSPPAARRPTADKLVAGTRPARPAPHPEPPATPPAAPPKGGSRFWPPTRDPKAFAAIATALALLTATVIYLITTSSSGSDSASQASGGPLQPTTLITGLTSPIDAMTFTQGGKTLITVGHDKKVRRWDATTGKNVSTFTLKGPTNTYAFSPDGGMLATAGLSDKGRCTVRLWDTDESRSPVTLTVADVQAGCTTALDPGGETLAVASGLAGVDDYTNRVHLVDVNTRKVTDSMKGHTNGVGALRFSPDGTLLASSGYATDTTRLWDVAEGRGKLALPQQSGSIVRDSAFSSDGARLATLRGDDPGTRVQVWDVATGKELGMLTKPGETYTALGFAPDGGVLAAGVSPGTGNGGVLVREVVSGSIEAVYTGHTGPLLLAFSQDGGILAAAGSDGTIRLWPIT</sequence>
<dbReference type="InterPro" id="IPR001680">
    <property type="entry name" value="WD40_rpt"/>
</dbReference>
<dbReference type="SUPFAM" id="SSF50998">
    <property type="entry name" value="Quinoprotein alcohol dehydrogenase-like"/>
    <property type="match status" value="1"/>
</dbReference>
<evidence type="ECO:0000313" key="4">
    <source>
        <dbReference type="EMBL" id="GAA2212085.1"/>
    </source>
</evidence>
<dbReference type="Pfam" id="PF00656">
    <property type="entry name" value="Peptidase_C14"/>
    <property type="match status" value="1"/>
</dbReference>
<dbReference type="PANTHER" id="PTHR19879:SF9">
    <property type="entry name" value="TRANSCRIPTION INITIATION FACTOR TFIID SUBUNIT 5"/>
    <property type="match status" value="1"/>
</dbReference>
<feature type="repeat" description="WD" evidence="1">
    <location>
        <begin position="622"/>
        <end position="664"/>
    </location>
</feature>
<name>A0ABN3CRM2_9ACTN</name>
<dbReference type="SMART" id="SM00320">
    <property type="entry name" value="WD40"/>
    <property type="match status" value="4"/>
</dbReference>
<evidence type="ECO:0000259" key="3">
    <source>
        <dbReference type="Pfam" id="PF00656"/>
    </source>
</evidence>
<dbReference type="SUPFAM" id="SSF52129">
    <property type="entry name" value="Caspase-like"/>
    <property type="match status" value="1"/>
</dbReference>
<feature type="compositionally biased region" description="Pro residues" evidence="2">
    <location>
        <begin position="411"/>
        <end position="426"/>
    </location>
</feature>
<gene>
    <name evidence="4" type="ORF">GCM10009850_075470</name>
</gene>
<dbReference type="PRINTS" id="PR01217">
    <property type="entry name" value="PRICHEXTENSN"/>
</dbReference>
<feature type="compositionally biased region" description="Pro residues" evidence="2">
    <location>
        <begin position="315"/>
        <end position="366"/>
    </location>
</feature>
<dbReference type="Gene3D" id="2.130.10.10">
    <property type="entry name" value="YVTN repeat-like/Quinoprotein amine dehydrogenase"/>
    <property type="match status" value="2"/>
</dbReference>
<dbReference type="NCBIfam" id="NF047832">
    <property type="entry name" value="caspase_w_EACC1"/>
    <property type="match status" value="1"/>
</dbReference>
<dbReference type="PROSITE" id="PS50294">
    <property type="entry name" value="WD_REPEATS_REGION"/>
    <property type="match status" value="1"/>
</dbReference>
<keyword evidence="5" id="KW-1185">Reference proteome</keyword>
<accession>A0ABN3CRM2</accession>
<feature type="compositionally biased region" description="Low complexity" evidence="2">
    <location>
        <begin position="367"/>
        <end position="397"/>
    </location>
</feature>
<evidence type="ECO:0000256" key="2">
    <source>
        <dbReference type="SAM" id="MobiDB-lite"/>
    </source>
</evidence>
<feature type="region of interest" description="Disordered" evidence="2">
    <location>
        <begin position="311"/>
        <end position="436"/>
    </location>
</feature>
<dbReference type="InterPro" id="IPR011047">
    <property type="entry name" value="Quinoprotein_ADH-like_sf"/>
</dbReference>
<dbReference type="PANTHER" id="PTHR19879">
    <property type="entry name" value="TRANSCRIPTION INITIATION FACTOR TFIID"/>
    <property type="match status" value="1"/>
</dbReference>
<dbReference type="CDD" id="cd00200">
    <property type="entry name" value="WD40"/>
    <property type="match status" value="1"/>
</dbReference>
<dbReference type="InterPro" id="IPR029030">
    <property type="entry name" value="Caspase-like_dom_sf"/>
</dbReference>
<dbReference type="RefSeq" id="WP_344485901.1">
    <property type="nucleotide sequence ID" value="NZ_BAAAQX010000024.1"/>
</dbReference>
<dbReference type="PROSITE" id="PS50082">
    <property type="entry name" value="WD_REPEATS_2"/>
    <property type="match status" value="3"/>
</dbReference>
<comment type="caution">
    <text evidence="4">The sequence shown here is derived from an EMBL/GenBank/DDBJ whole genome shotgun (WGS) entry which is preliminary data.</text>
</comment>
<dbReference type="InterPro" id="IPR018247">
    <property type="entry name" value="EF_Hand_1_Ca_BS"/>
</dbReference>
<reference evidence="4 5" key="1">
    <citation type="journal article" date="2019" name="Int. J. Syst. Evol. Microbiol.">
        <title>The Global Catalogue of Microorganisms (GCM) 10K type strain sequencing project: providing services to taxonomists for standard genome sequencing and annotation.</title>
        <authorList>
            <consortium name="The Broad Institute Genomics Platform"/>
            <consortium name="The Broad Institute Genome Sequencing Center for Infectious Disease"/>
            <person name="Wu L."/>
            <person name="Ma J."/>
        </authorList>
    </citation>
    <scope>NUCLEOTIDE SEQUENCE [LARGE SCALE GENOMIC DNA]</scope>
    <source>
        <strain evidence="4 5">JCM 16114</strain>
    </source>
</reference>
<keyword evidence="1" id="KW-0853">WD repeat</keyword>
<feature type="repeat" description="WD" evidence="1">
    <location>
        <begin position="485"/>
        <end position="526"/>
    </location>
</feature>
<dbReference type="Gene3D" id="3.40.50.1460">
    <property type="match status" value="1"/>
</dbReference>
<dbReference type="EMBL" id="BAAAQX010000024">
    <property type="protein sequence ID" value="GAA2212085.1"/>
    <property type="molecule type" value="Genomic_DNA"/>
</dbReference>
<dbReference type="Pfam" id="PF00400">
    <property type="entry name" value="WD40"/>
    <property type="match status" value="4"/>
</dbReference>
<evidence type="ECO:0000256" key="1">
    <source>
        <dbReference type="PROSITE-ProRule" id="PRU00221"/>
    </source>
</evidence>
<dbReference type="InterPro" id="IPR015943">
    <property type="entry name" value="WD40/YVTN_repeat-like_dom_sf"/>
</dbReference>
<dbReference type="Proteomes" id="UP001499843">
    <property type="component" value="Unassembled WGS sequence"/>
</dbReference>
<dbReference type="InterPro" id="IPR011600">
    <property type="entry name" value="Pept_C14_caspase"/>
</dbReference>